<dbReference type="AlphaFoldDB" id="A0A7X6JYF6"/>
<feature type="transmembrane region" description="Helical" evidence="1">
    <location>
        <begin position="12"/>
        <end position="32"/>
    </location>
</feature>
<keyword evidence="3" id="KW-1185">Reference proteome</keyword>
<feature type="transmembrane region" description="Helical" evidence="1">
    <location>
        <begin position="137"/>
        <end position="155"/>
    </location>
</feature>
<evidence type="ECO:0000256" key="1">
    <source>
        <dbReference type="SAM" id="Phobius"/>
    </source>
</evidence>
<dbReference type="Proteomes" id="UP000526408">
    <property type="component" value="Unassembled WGS sequence"/>
</dbReference>
<dbReference type="EMBL" id="JAAZQQ010000002">
    <property type="protein sequence ID" value="NKX44414.1"/>
    <property type="molecule type" value="Genomic_DNA"/>
</dbReference>
<reference evidence="2 3" key="1">
    <citation type="submission" date="2020-04" db="EMBL/GenBank/DDBJ databases">
        <authorList>
            <person name="Yoon J."/>
        </authorList>
    </citation>
    <scope>NUCLEOTIDE SEQUENCE [LARGE SCALE GENOMIC DNA]</scope>
    <source>
        <strain evidence="2 3">KMU-115</strain>
    </source>
</reference>
<comment type="caution">
    <text evidence="2">The sequence shown here is derived from an EMBL/GenBank/DDBJ whole genome shotgun (WGS) entry which is preliminary data.</text>
</comment>
<keyword evidence="1" id="KW-0812">Transmembrane</keyword>
<feature type="transmembrane region" description="Helical" evidence="1">
    <location>
        <begin position="44"/>
        <end position="62"/>
    </location>
</feature>
<keyword evidence="1" id="KW-1133">Transmembrane helix</keyword>
<gene>
    <name evidence="2" type="ORF">HCU73_07400</name>
</gene>
<evidence type="ECO:0000313" key="2">
    <source>
        <dbReference type="EMBL" id="NKX44414.1"/>
    </source>
</evidence>
<dbReference type="RefSeq" id="WP_168622788.1">
    <property type="nucleotide sequence ID" value="NZ_JAAZQQ010000002.1"/>
</dbReference>
<organism evidence="2 3">
    <name type="scientific">Roseicyclus persicicus</name>
    <dbReference type="NCBI Taxonomy" id="2650661"/>
    <lineage>
        <taxon>Bacteria</taxon>
        <taxon>Pseudomonadati</taxon>
        <taxon>Pseudomonadota</taxon>
        <taxon>Alphaproteobacteria</taxon>
        <taxon>Rhodobacterales</taxon>
        <taxon>Roseobacteraceae</taxon>
        <taxon>Roseicyclus</taxon>
    </lineage>
</organism>
<feature type="transmembrane region" description="Helical" evidence="1">
    <location>
        <begin position="68"/>
        <end position="87"/>
    </location>
</feature>
<sequence length="168" mass="17732">MTLAPLADMPLALHLHLWPALLALGLGPVALYRRRCDAWHKAAGYAWVAVMALVAGSAFWLQAGVLPVAFGFGPIHLLSLVVLHGLWRGVAAARAGDVVAHRGWMRGLYWQALILAGILTLLPGRTLNAVLFPGHPWAGVLAIAAVAAGLALRGWRGRRGGPGRRAAG</sequence>
<name>A0A7X6JYF6_9RHOB</name>
<proteinExistence type="predicted"/>
<dbReference type="Pfam" id="PF10067">
    <property type="entry name" value="DUF2306"/>
    <property type="match status" value="1"/>
</dbReference>
<feature type="transmembrane region" description="Helical" evidence="1">
    <location>
        <begin position="108"/>
        <end position="125"/>
    </location>
</feature>
<protein>
    <submittedName>
        <fullName evidence="2">DUF2306 domain-containing protein</fullName>
    </submittedName>
</protein>
<accession>A0A7X6JYF6</accession>
<keyword evidence="1" id="KW-0472">Membrane</keyword>
<evidence type="ECO:0000313" key="3">
    <source>
        <dbReference type="Proteomes" id="UP000526408"/>
    </source>
</evidence>
<dbReference type="InterPro" id="IPR018750">
    <property type="entry name" value="DUF2306_membrane"/>
</dbReference>